<feature type="transmembrane region" description="Helical" evidence="1">
    <location>
        <begin position="6"/>
        <end position="27"/>
    </location>
</feature>
<organism evidence="2 3">
    <name type="scientific">Acinetobacter pittii</name>
    <name type="common">Acinetobacter genomosp. 3</name>
    <dbReference type="NCBI Taxonomy" id="48296"/>
    <lineage>
        <taxon>Bacteria</taxon>
        <taxon>Pseudomonadati</taxon>
        <taxon>Pseudomonadota</taxon>
        <taxon>Gammaproteobacteria</taxon>
        <taxon>Moraxellales</taxon>
        <taxon>Moraxellaceae</taxon>
        <taxon>Acinetobacter</taxon>
        <taxon>Acinetobacter calcoaceticus/baumannii complex</taxon>
    </lineage>
</organism>
<keyword evidence="1" id="KW-0812">Transmembrane</keyword>
<accession>A0AAE9M8D8</accession>
<sequence>MDLMGIVVYGMLVVVILYALFALVYFLRTECKLFRKRNKDEVRMKFEGTIEISFKDECNCVGCFYTRKHGGYMPCQKNCSISINKQNKPINGQPVQPPKKP</sequence>
<dbReference type="Proteomes" id="UP001055514">
    <property type="component" value="Chromosome"/>
</dbReference>
<gene>
    <name evidence="2" type="ORF">MWH18_17710</name>
</gene>
<evidence type="ECO:0000313" key="3">
    <source>
        <dbReference type="Proteomes" id="UP001055514"/>
    </source>
</evidence>
<keyword evidence="1" id="KW-1133">Transmembrane helix</keyword>
<keyword evidence="1" id="KW-0472">Membrane</keyword>
<protein>
    <submittedName>
        <fullName evidence="2">Uncharacterized protein</fullName>
    </submittedName>
</protein>
<evidence type="ECO:0000256" key="1">
    <source>
        <dbReference type="SAM" id="Phobius"/>
    </source>
</evidence>
<dbReference type="AlphaFoldDB" id="A0AAE9M8D8"/>
<dbReference type="EMBL" id="CP095407">
    <property type="protein sequence ID" value="USU94146.1"/>
    <property type="molecule type" value="Genomic_DNA"/>
</dbReference>
<name>A0AAE9M8D8_ACIPI</name>
<evidence type="ECO:0000313" key="2">
    <source>
        <dbReference type="EMBL" id="USU94146.1"/>
    </source>
</evidence>
<reference evidence="2" key="1">
    <citation type="submission" date="2022-04" db="EMBL/GenBank/DDBJ databases">
        <title>Emergence of ST220 Acinetobacter pittii strain in bloodstream infection, which co-producing chromosomal NDM-1 and OXA-820 carbapenemases.</title>
        <authorList>
            <person name="Tian C."/>
            <person name="Xing M."/>
            <person name="Fu L."/>
            <person name="Xia D."/>
        </authorList>
    </citation>
    <scope>NUCLEOTIDE SEQUENCE</scope>
    <source>
        <strain evidence="2">TCM</strain>
    </source>
</reference>
<proteinExistence type="predicted"/>
<dbReference type="RefSeq" id="WP_252932553.1">
    <property type="nucleotide sequence ID" value="NZ_CP095407.1"/>
</dbReference>